<dbReference type="InterPro" id="IPR032314">
    <property type="entry name" value="DUF4845"/>
</dbReference>
<gene>
    <name evidence="2" type="ORF">Lspi_0413</name>
</gene>
<sequence length="130" mass="14580">MMRKQQQGITLIGMLLTAIVVILAGILVMRVIPVYLQFHSVKSSIRALNSLDPSSFGFDTAANAAILRKRLINQFGLNGIDDIKFEKLNIVPKGPRNYSITAQYTDVRPLFYNVSLMFKFETTQEVSIGK</sequence>
<accession>A0A0W0Z9C1</accession>
<dbReference type="PATRIC" id="fig|452.5.peg.451"/>
<feature type="transmembrane region" description="Helical" evidence="1">
    <location>
        <begin position="12"/>
        <end position="36"/>
    </location>
</feature>
<protein>
    <submittedName>
        <fullName evidence="2">Transmembrane protein</fullName>
    </submittedName>
</protein>
<dbReference type="AlphaFoldDB" id="A0A0W0Z9C1"/>
<proteinExistence type="predicted"/>
<dbReference type="Pfam" id="PF16137">
    <property type="entry name" value="DUF4845"/>
    <property type="match status" value="1"/>
</dbReference>
<dbReference type="Proteomes" id="UP000054877">
    <property type="component" value="Unassembled WGS sequence"/>
</dbReference>
<dbReference type="STRING" id="452.Lspi_0413"/>
<reference evidence="2 3" key="1">
    <citation type="submission" date="2015-11" db="EMBL/GenBank/DDBJ databases">
        <title>Genomic analysis of 38 Legionella species identifies large and diverse effector repertoires.</title>
        <authorList>
            <person name="Burstein D."/>
            <person name="Amaro F."/>
            <person name="Zusman T."/>
            <person name="Lifshitz Z."/>
            <person name="Cohen O."/>
            <person name="Gilbert J.A."/>
            <person name="Pupko T."/>
            <person name="Shuman H.A."/>
            <person name="Segal G."/>
        </authorList>
    </citation>
    <scope>NUCLEOTIDE SEQUENCE [LARGE SCALE GENOMIC DNA]</scope>
    <source>
        <strain evidence="2 3">Mt.St.Helens-9</strain>
    </source>
</reference>
<dbReference type="EMBL" id="LNYX01000005">
    <property type="protein sequence ID" value="KTD65701.1"/>
    <property type="molecule type" value="Genomic_DNA"/>
</dbReference>
<comment type="caution">
    <text evidence="2">The sequence shown here is derived from an EMBL/GenBank/DDBJ whole genome shotgun (WGS) entry which is preliminary data.</text>
</comment>
<dbReference type="OrthoDB" id="5734946at2"/>
<keyword evidence="3" id="KW-1185">Reference proteome</keyword>
<dbReference type="RefSeq" id="WP_058482354.1">
    <property type="nucleotide sequence ID" value="NZ_CAAAII010000003.1"/>
</dbReference>
<keyword evidence="1" id="KW-0472">Membrane</keyword>
<keyword evidence="1" id="KW-1133">Transmembrane helix</keyword>
<evidence type="ECO:0000313" key="2">
    <source>
        <dbReference type="EMBL" id="KTD65701.1"/>
    </source>
</evidence>
<evidence type="ECO:0000256" key="1">
    <source>
        <dbReference type="SAM" id="Phobius"/>
    </source>
</evidence>
<keyword evidence="1 2" id="KW-0812">Transmembrane</keyword>
<name>A0A0W0Z9C1_LEGSP</name>
<evidence type="ECO:0000313" key="3">
    <source>
        <dbReference type="Proteomes" id="UP000054877"/>
    </source>
</evidence>
<organism evidence="2 3">
    <name type="scientific">Legionella spiritensis</name>
    <dbReference type="NCBI Taxonomy" id="452"/>
    <lineage>
        <taxon>Bacteria</taxon>
        <taxon>Pseudomonadati</taxon>
        <taxon>Pseudomonadota</taxon>
        <taxon>Gammaproteobacteria</taxon>
        <taxon>Legionellales</taxon>
        <taxon>Legionellaceae</taxon>
        <taxon>Legionella</taxon>
    </lineage>
</organism>